<keyword evidence="1" id="KW-0677">Repeat</keyword>
<feature type="domain" description="Teneurin-like YD-shell" evidence="3">
    <location>
        <begin position="70"/>
        <end position="178"/>
    </location>
</feature>
<sequence>MTELLDRIADCVRPELAPDVMLDEGGRVVQVADGDRTCSYTYDDCGDLVGIDDSVRGTSRFVFDDDRRLVRSHHPDRVASYRYDDADRLVEVESQGHRLRAGYDASGRVTALRHDDEVLSTYRYDEAGRVLEARDGAVVTRYGYDADGQAVRVEQVIAGAAAVVHLEYDGDGRRREVVPVGGPRVGYVWDRAGRPAAITVDGAVAVEVGYDDEHKVVSTKLGNGVVEQARADPTDGRTVERVVRRHGVTLLHHRYTYDTAGRIIDDGRRRYEYDAQSRVVAVRQLDGGWEYGYDRSGNLDRVVPLGPSPAARELRLDFEGDRLLGVAGEPVGATHDRHGALSCVGLDGALWAWRYDAAGRLVQVRRGTRVTARLRYDHAGRLVLAQWAHDAAGHDVHNGAAGAERYVYGPDDELLAVTDATGAVLRVPLRTPWAVHGEALAGTGRVRVRYLHADDRGTLWLSTGEGGEVLARYDYDAFGDPVPASTSEDAHPDSPRPTFVGRQLVPGTGCYCFGARWYHPRLRRFLSRDTWTAGPDDERLMRPALTGRGQVLSRAEFQAGWLRRPRLCGAYALCANDPVNRVDPDGHWSFGAVLLSLLGAIWTLPNTVIGLVIEILCLAGEVVRWLAWLISLGHLTWETPGFDVAASGRLNAFALVFRGGWLGSFSSLHGITFGNVFFVYGQWESIPKYQAPGDVLPPAYAGKVRVPKTHILYEHELRHTNQYGWLGPGFLVYYLIDAIVRGYTRVWAERDAREHSDGPDAPTEVVANEPGGSGGVATPLVKRWVYWKAAGTTTVLRTGQDGVLHATSVPGSTRPWDYSARFEAKVGDPVEVVSSAGARPLPAALLATPGLFTPLVVAAGTGGRAHVGLTERTIAVDAPAELALWPLPHDLPTDGYVQAGLPQGAALWADPAGTDALNVQDNAPAPDPGAARPGTRGLQVRGDVEATATAVRVGLLTPAGQPVALTPNAAGQPRTEVTATLAAPGPAPGPLPGPAPGAGRRGFEAVLELADPPTAFGEVHLWVVVDTPTGPVVEAFTGQLCGLQLALVDDPAPTKPGPQTGEADDVVVVDFDTSPRDTRLLLADQARARRMVRYPIANAPRPLPTGGAPVLRPRMPLWMGEVQLVGVGRTDLEDLLRRRADRRGAPPNAPAGPHTTRISFSWGLRLSWDGPDGGSAAFGPPFPRPNQSHSYTLHLPVNPAVVTAVLSYDDQGRLTDAHGVVLTADPLGGLPGILQPAPAAAPYPVAGRRLPAVRLGPPRAWGRARGAASLPSLVIEFQPSIEDATGEVVRGGDAVLLIEDVKLDGAAVDPGAPASGAPAAPAGSPLLRLPPARVYGRNAPPAEVERVVEALVHEYVRAHGGAAHIAPLGADAWVQTVLRILRHESGGNYRQFDERGAGRRAFRRQAGTWAFGTENGMPLFGPPHGYGIGQLDVFDSPQRGANNDEVWNWVSNLRAAILVVLADKAVGAWALVGQHAPVPLDLLTRAVFQRETVRRYNGGTEFVWTGAAWAVRPSMTWLDLADHTRGPSPNLTYPNHVLGTGLVYYTDASGHGNAPDGANTVFRFPPPIQFLPADFGPGVGP</sequence>
<dbReference type="PANTHER" id="PTHR32305">
    <property type="match status" value="1"/>
</dbReference>
<dbReference type="RefSeq" id="WP_141843931.1">
    <property type="nucleotide sequence ID" value="NZ_VFPM01000002.1"/>
</dbReference>
<dbReference type="InterPro" id="IPR056823">
    <property type="entry name" value="TEN-like_YD-shell"/>
</dbReference>
<gene>
    <name evidence="4" type="ORF">FBY41_1964</name>
</gene>
<dbReference type="InterPro" id="IPR050708">
    <property type="entry name" value="T6SS_VgrG/RHS"/>
</dbReference>
<name>A0A543HUH8_9MICO</name>
<proteinExistence type="predicted"/>
<evidence type="ECO:0000256" key="1">
    <source>
        <dbReference type="ARBA" id="ARBA00022737"/>
    </source>
</evidence>
<comment type="caution">
    <text evidence="4">The sequence shown here is derived from an EMBL/GenBank/DDBJ whole genome shotgun (WGS) entry which is preliminary data.</text>
</comment>
<dbReference type="Proteomes" id="UP000316747">
    <property type="component" value="Unassembled WGS sequence"/>
</dbReference>
<evidence type="ECO:0000256" key="2">
    <source>
        <dbReference type="SAM" id="MobiDB-lite"/>
    </source>
</evidence>
<evidence type="ECO:0000313" key="5">
    <source>
        <dbReference type="Proteomes" id="UP000316747"/>
    </source>
</evidence>
<protein>
    <submittedName>
        <fullName evidence="4">RHS repeat-associated protein</fullName>
    </submittedName>
</protein>
<dbReference type="NCBIfam" id="TIGR01643">
    <property type="entry name" value="YD_repeat_2x"/>
    <property type="match status" value="3"/>
</dbReference>
<evidence type="ECO:0000313" key="4">
    <source>
        <dbReference type="EMBL" id="TQM61942.1"/>
    </source>
</evidence>
<reference evidence="4 5" key="1">
    <citation type="submission" date="2019-06" db="EMBL/GenBank/DDBJ databases">
        <title>Genome sequencing of plant associated microbes to promote plant fitness in Sorghum bicolor and Oryza sativa.</title>
        <authorList>
            <person name="Coleman-Derr D."/>
        </authorList>
    </citation>
    <scope>NUCLEOTIDE SEQUENCE [LARGE SCALE GENOMIC DNA]</scope>
    <source>
        <strain evidence="4 5">KV-663</strain>
    </source>
</reference>
<dbReference type="EMBL" id="VFPM01000002">
    <property type="protein sequence ID" value="TQM61942.1"/>
    <property type="molecule type" value="Genomic_DNA"/>
</dbReference>
<keyword evidence="5" id="KW-1185">Reference proteome</keyword>
<evidence type="ECO:0000259" key="3">
    <source>
        <dbReference type="Pfam" id="PF25023"/>
    </source>
</evidence>
<accession>A0A543HUH8</accession>
<dbReference type="OrthoDB" id="5150353at2"/>
<feature type="domain" description="Teneurin-like YD-shell" evidence="3">
    <location>
        <begin position="234"/>
        <end position="529"/>
    </location>
</feature>
<feature type="region of interest" description="Disordered" evidence="2">
    <location>
        <begin position="915"/>
        <end position="936"/>
    </location>
</feature>
<dbReference type="Gene3D" id="2.180.10.10">
    <property type="entry name" value="RHS repeat-associated core"/>
    <property type="match status" value="2"/>
</dbReference>
<dbReference type="PANTHER" id="PTHR32305:SF15">
    <property type="entry name" value="PROTEIN RHSA-RELATED"/>
    <property type="match status" value="1"/>
</dbReference>
<dbReference type="InterPro" id="IPR006530">
    <property type="entry name" value="YD"/>
</dbReference>
<dbReference type="Pfam" id="PF25023">
    <property type="entry name" value="TEN_YD-shell"/>
    <property type="match status" value="2"/>
</dbReference>
<feature type="region of interest" description="Disordered" evidence="2">
    <location>
        <begin position="753"/>
        <end position="772"/>
    </location>
</feature>
<organism evidence="4 5">
    <name type="scientific">Humibacillus xanthopallidus</name>
    <dbReference type="NCBI Taxonomy" id="412689"/>
    <lineage>
        <taxon>Bacteria</taxon>
        <taxon>Bacillati</taxon>
        <taxon>Actinomycetota</taxon>
        <taxon>Actinomycetes</taxon>
        <taxon>Micrococcales</taxon>
        <taxon>Intrasporangiaceae</taxon>
        <taxon>Humibacillus</taxon>
    </lineage>
</organism>